<dbReference type="Proteomes" id="UP000249169">
    <property type="component" value="Unassembled WGS sequence"/>
</dbReference>
<dbReference type="InterPro" id="IPR003661">
    <property type="entry name" value="HisK_dim/P_dom"/>
</dbReference>
<comment type="caution">
    <text evidence="10">The sequence shown here is derived from an EMBL/GenBank/DDBJ whole genome shotgun (WGS) entry which is preliminary data.</text>
</comment>
<dbReference type="Pfam" id="PF08448">
    <property type="entry name" value="PAS_4"/>
    <property type="match status" value="1"/>
</dbReference>
<dbReference type="CDD" id="cd00075">
    <property type="entry name" value="HATPase"/>
    <property type="match status" value="1"/>
</dbReference>
<dbReference type="Pfam" id="PF02518">
    <property type="entry name" value="HATPase_c"/>
    <property type="match status" value="1"/>
</dbReference>
<dbReference type="RefSeq" id="WP_111730295.1">
    <property type="nucleotide sequence ID" value="NZ_QHKO01000005.1"/>
</dbReference>
<dbReference type="InterPro" id="IPR000014">
    <property type="entry name" value="PAS"/>
</dbReference>
<dbReference type="InterPro" id="IPR003594">
    <property type="entry name" value="HATPase_dom"/>
</dbReference>
<evidence type="ECO:0000256" key="6">
    <source>
        <dbReference type="ARBA" id="ARBA00023012"/>
    </source>
</evidence>
<evidence type="ECO:0000256" key="5">
    <source>
        <dbReference type="ARBA" id="ARBA00022777"/>
    </source>
</evidence>
<proteinExistence type="predicted"/>
<dbReference type="PROSITE" id="PS50112">
    <property type="entry name" value="PAS"/>
    <property type="match status" value="1"/>
</dbReference>
<dbReference type="SUPFAM" id="SSF55874">
    <property type="entry name" value="ATPase domain of HSP90 chaperone/DNA topoisomerase II/histidine kinase"/>
    <property type="match status" value="1"/>
</dbReference>
<dbReference type="SUPFAM" id="SSF55785">
    <property type="entry name" value="PYP-like sensor domain (PAS domain)"/>
    <property type="match status" value="1"/>
</dbReference>
<dbReference type="InterPro" id="IPR013656">
    <property type="entry name" value="PAS_4"/>
</dbReference>
<name>A0A328C416_9DELT</name>
<dbReference type="OrthoDB" id="5525648at2"/>
<dbReference type="Gene3D" id="3.30.565.10">
    <property type="entry name" value="Histidine kinase-like ATPase, C-terminal domain"/>
    <property type="match status" value="1"/>
</dbReference>
<dbReference type="InterPro" id="IPR036890">
    <property type="entry name" value="HATPase_C_sf"/>
</dbReference>
<dbReference type="PRINTS" id="PR00344">
    <property type="entry name" value="BCTRLSENSOR"/>
</dbReference>
<keyword evidence="4" id="KW-0808">Transferase</keyword>
<evidence type="ECO:0000313" key="10">
    <source>
        <dbReference type="EMBL" id="RAL21732.1"/>
    </source>
</evidence>
<dbReference type="FunFam" id="3.30.565.10:FF:000006">
    <property type="entry name" value="Sensor histidine kinase WalK"/>
    <property type="match status" value="1"/>
</dbReference>
<dbReference type="Gene3D" id="3.30.450.20">
    <property type="entry name" value="PAS domain"/>
    <property type="match status" value="1"/>
</dbReference>
<dbReference type="EC" id="2.7.13.3" evidence="2"/>
<protein>
    <recommendedName>
        <fullName evidence="2">histidine kinase</fullName>
        <ecNumber evidence="2">2.7.13.3</ecNumber>
    </recommendedName>
</protein>
<evidence type="ECO:0000256" key="4">
    <source>
        <dbReference type="ARBA" id="ARBA00022679"/>
    </source>
</evidence>
<reference evidence="10 11" key="1">
    <citation type="submission" date="2018-05" db="EMBL/GenBank/DDBJ databases">
        <title>Lujinxingia marina gen. nov. sp. nov., a new facultative anaerobic member of the class Deltaproteobacteria, and proposal of Lujinxingaceae fam. nov.</title>
        <authorList>
            <person name="Li C.-M."/>
        </authorList>
    </citation>
    <scope>NUCLEOTIDE SEQUENCE [LARGE SCALE GENOMIC DNA]</scope>
    <source>
        <strain evidence="10 11">B210</strain>
    </source>
</reference>
<dbReference type="SUPFAM" id="SSF47384">
    <property type="entry name" value="Homodimeric domain of signal transducing histidine kinase"/>
    <property type="match status" value="1"/>
</dbReference>
<evidence type="ECO:0000259" key="8">
    <source>
        <dbReference type="PROSITE" id="PS50109"/>
    </source>
</evidence>
<comment type="catalytic activity">
    <reaction evidence="1">
        <text>ATP + protein L-histidine = ADP + protein N-phospho-L-histidine.</text>
        <dbReference type="EC" id="2.7.13.3"/>
    </reaction>
</comment>
<dbReference type="Gene3D" id="1.10.287.130">
    <property type="match status" value="1"/>
</dbReference>
<evidence type="ECO:0000313" key="11">
    <source>
        <dbReference type="Proteomes" id="UP000249169"/>
    </source>
</evidence>
<dbReference type="InterPro" id="IPR005467">
    <property type="entry name" value="His_kinase_dom"/>
</dbReference>
<dbReference type="PANTHER" id="PTHR43547:SF2">
    <property type="entry name" value="HYBRID SIGNAL TRANSDUCTION HISTIDINE KINASE C"/>
    <property type="match status" value="1"/>
</dbReference>
<evidence type="ECO:0000256" key="7">
    <source>
        <dbReference type="ARBA" id="ARBA00023136"/>
    </source>
</evidence>
<dbReference type="CDD" id="cd00082">
    <property type="entry name" value="HisKA"/>
    <property type="match status" value="1"/>
</dbReference>
<dbReference type="InterPro" id="IPR035965">
    <property type="entry name" value="PAS-like_dom_sf"/>
</dbReference>
<dbReference type="EMBL" id="QHKO01000005">
    <property type="protein sequence ID" value="RAL21732.1"/>
    <property type="molecule type" value="Genomic_DNA"/>
</dbReference>
<accession>A0A328C416</accession>
<dbReference type="InterPro" id="IPR036097">
    <property type="entry name" value="HisK_dim/P_sf"/>
</dbReference>
<dbReference type="GO" id="GO:0000155">
    <property type="term" value="F:phosphorelay sensor kinase activity"/>
    <property type="evidence" value="ECO:0007669"/>
    <property type="project" value="InterPro"/>
</dbReference>
<evidence type="ECO:0000256" key="3">
    <source>
        <dbReference type="ARBA" id="ARBA00022553"/>
    </source>
</evidence>
<evidence type="ECO:0000259" key="9">
    <source>
        <dbReference type="PROSITE" id="PS50112"/>
    </source>
</evidence>
<keyword evidence="6" id="KW-0902">Two-component regulatory system</keyword>
<dbReference type="PANTHER" id="PTHR43547">
    <property type="entry name" value="TWO-COMPONENT HISTIDINE KINASE"/>
    <property type="match status" value="1"/>
</dbReference>
<evidence type="ECO:0000256" key="1">
    <source>
        <dbReference type="ARBA" id="ARBA00000085"/>
    </source>
</evidence>
<dbReference type="Pfam" id="PF00512">
    <property type="entry name" value="HisKA"/>
    <property type="match status" value="1"/>
</dbReference>
<sequence length="626" mass="69300">MSPGNVDAPGAVVPSGEAPARANQVWASLYEKLPQATLLFDADKGELLALNQAAKQLVGPQRTRGLLDAPANPVRQTLESLFERALKYPDLPAAPFALPPDERELYRAHFAPLPAFDALQSPWICQLYTFRGDQDQALQEVVTELSRLHHQRADLHALGIAVAERLRQALDTPALALLAAGEQGFVPRWHSGDPHLCQTLHDRLVDTTLPPGQIHHLRPGPEAPPDLCALRLGGPPAHGVLAWHAERLPQARPMTLSLIATALDLLLSTVYIRESHSEERMRLRAVLEHVPSAVLLFDTEGRVVMYNSRAQALIGHDRWERLGPGDHPFVVCDTDARPLPEAQWPLVRALRQGVGCTNEEYILDFGDVRRNVMLSVVPVVDEQGTPRLFLTSATDVTERSALERRKDEFLSVASHELRSPLTPLSGFVHLARQQAETSQSVDPEVLRRAEAQVMRLRRLVDALLDMSRIETGRLKLMRKPTLMTALLTRIAEPWLTGHESHRIRVHNAAEPIFAVVDPDRIEQVISNLIDNALKHGRAEGKVTVSLCTRGSHVIVSVRDQGEGMAKEDLEHIFERFYSGASSRSAKSMGLGLYITRQIVEEHGGTIEIDTSVGSPTEVRVLLPLGR</sequence>
<feature type="domain" description="Histidine kinase" evidence="8">
    <location>
        <begin position="412"/>
        <end position="626"/>
    </location>
</feature>
<dbReference type="SMART" id="SM00091">
    <property type="entry name" value="PAS"/>
    <property type="match status" value="2"/>
</dbReference>
<dbReference type="CDD" id="cd00130">
    <property type="entry name" value="PAS"/>
    <property type="match status" value="1"/>
</dbReference>
<dbReference type="FunFam" id="1.10.287.130:FF:000001">
    <property type="entry name" value="Two-component sensor histidine kinase"/>
    <property type="match status" value="1"/>
</dbReference>
<dbReference type="SMART" id="SM00388">
    <property type="entry name" value="HisKA"/>
    <property type="match status" value="1"/>
</dbReference>
<dbReference type="PROSITE" id="PS50109">
    <property type="entry name" value="HIS_KIN"/>
    <property type="match status" value="1"/>
</dbReference>
<dbReference type="SMART" id="SM00387">
    <property type="entry name" value="HATPase_c"/>
    <property type="match status" value="1"/>
</dbReference>
<feature type="domain" description="PAS" evidence="9">
    <location>
        <begin position="279"/>
        <end position="323"/>
    </location>
</feature>
<keyword evidence="5" id="KW-0418">Kinase</keyword>
<keyword evidence="3" id="KW-0597">Phosphoprotein</keyword>
<dbReference type="InterPro" id="IPR004358">
    <property type="entry name" value="Sig_transdc_His_kin-like_C"/>
</dbReference>
<evidence type="ECO:0000256" key="2">
    <source>
        <dbReference type="ARBA" id="ARBA00012438"/>
    </source>
</evidence>
<dbReference type="NCBIfam" id="TIGR00229">
    <property type="entry name" value="sensory_box"/>
    <property type="match status" value="1"/>
</dbReference>
<keyword evidence="11" id="KW-1185">Reference proteome</keyword>
<gene>
    <name evidence="10" type="ORF">DL240_12830</name>
</gene>
<dbReference type="AlphaFoldDB" id="A0A328C416"/>
<organism evidence="10 11">
    <name type="scientific">Lujinxingia litoralis</name>
    <dbReference type="NCBI Taxonomy" id="2211119"/>
    <lineage>
        <taxon>Bacteria</taxon>
        <taxon>Deltaproteobacteria</taxon>
        <taxon>Bradymonadales</taxon>
        <taxon>Lujinxingiaceae</taxon>
        <taxon>Lujinxingia</taxon>
    </lineage>
</organism>
<keyword evidence="7" id="KW-0472">Membrane</keyword>